<dbReference type="EMBL" id="MNYI01000224">
    <property type="protein sequence ID" value="OIP37083.1"/>
    <property type="molecule type" value="Genomic_DNA"/>
</dbReference>
<evidence type="ECO:0000313" key="2">
    <source>
        <dbReference type="Proteomes" id="UP000183085"/>
    </source>
</evidence>
<name>A0A1J5DNS7_9BACT</name>
<comment type="caution">
    <text evidence="1">The sequence shown here is derived from an EMBL/GenBank/DDBJ whole genome shotgun (WGS) entry which is preliminary data.</text>
</comment>
<protein>
    <recommendedName>
        <fullName evidence="3">DUF2281 domain-containing protein</fullName>
    </recommendedName>
</protein>
<organism evidence="1 2">
    <name type="scientific">Candidatus Desantisbacteria bacterium CG2_30_40_21</name>
    <dbReference type="NCBI Taxonomy" id="1817895"/>
    <lineage>
        <taxon>Bacteria</taxon>
        <taxon>Candidatus Desantisiibacteriota</taxon>
    </lineage>
</organism>
<evidence type="ECO:0000313" key="1">
    <source>
        <dbReference type="EMBL" id="OIP37083.1"/>
    </source>
</evidence>
<dbReference type="Proteomes" id="UP000183085">
    <property type="component" value="Unassembled WGS sequence"/>
</dbReference>
<gene>
    <name evidence="1" type="ORF">AUJ95_08710</name>
</gene>
<dbReference type="AlphaFoldDB" id="A0A1J5DNS7"/>
<dbReference type="STRING" id="1817895.AUJ95_08710"/>
<evidence type="ECO:0008006" key="3">
    <source>
        <dbReference type="Google" id="ProtNLM"/>
    </source>
</evidence>
<accession>A0A1J5DNS7</accession>
<sequence>MTGIAQEITSLPLETQRQVIDFVAFLKTRYITWQMVKAKQIRLVDEPFIGMWRERKDMQDSTTWVQNLRHCEWEHNL</sequence>
<reference evidence="1 2" key="1">
    <citation type="journal article" date="2016" name="Environ. Microbiol.">
        <title>Genomic resolution of a cold subsurface aquifer community provides metabolic insights for novel microbes adapted to high CO concentrations.</title>
        <authorList>
            <person name="Probst A.J."/>
            <person name="Castelle C.J."/>
            <person name="Singh A."/>
            <person name="Brown C.T."/>
            <person name="Anantharaman K."/>
            <person name="Sharon I."/>
            <person name="Hug L.A."/>
            <person name="Burstein D."/>
            <person name="Emerson J.B."/>
            <person name="Thomas B.C."/>
            <person name="Banfield J.F."/>
        </authorList>
    </citation>
    <scope>NUCLEOTIDE SEQUENCE [LARGE SCALE GENOMIC DNA]</scope>
    <source>
        <strain evidence="1">CG2_30_40_21</strain>
    </source>
</reference>
<proteinExistence type="predicted"/>